<name>A0ABQ1V1H4_9BACT</name>
<sequence length="237" mass="27924">MKKKISNEIAEVTSNKKYKMSDFTYIIWAIIICSGVYQFVKRQKEDKEADEYYDQRRKSDLKKLLENRKTRENYQLFDKEKFWGLIEDLDQRSSGSYKNQLGLFKDYLIKLTPDQLIELDNLFNQLIRDGINWDVVGASFIILKSSNIETVAILVSWLISKGEVFYNNSILDVNFILKKEIIELTELIHSDIIAEVYYDKTNELLPLTTEEEIKIDGAKWKESELPSRFSNLWNAYA</sequence>
<evidence type="ECO:0000256" key="1">
    <source>
        <dbReference type="SAM" id="Phobius"/>
    </source>
</evidence>
<accession>A0ABQ1V1H4</accession>
<evidence type="ECO:0000313" key="3">
    <source>
        <dbReference type="EMBL" id="GGF31890.1"/>
    </source>
</evidence>
<comment type="caution">
    <text evidence="3">The sequence shown here is derived from an EMBL/GenBank/DDBJ whole genome shotgun (WGS) entry which is preliminary data.</text>
</comment>
<reference evidence="4" key="1">
    <citation type="journal article" date="2019" name="Int. J. Syst. Evol. Microbiol.">
        <title>The Global Catalogue of Microorganisms (GCM) 10K type strain sequencing project: providing services to taxonomists for standard genome sequencing and annotation.</title>
        <authorList>
            <consortium name="The Broad Institute Genomics Platform"/>
            <consortium name="The Broad Institute Genome Sequencing Center for Infectious Disease"/>
            <person name="Wu L."/>
            <person name="Ma J."/>
        </authorList>
    </citation>
    <scope>NUCLEOTIDE SEQUENCE [LARGE SCALE GENOMIC DNA]</scope>
    <source>
        <strain evidence="4">CGMCC 1.15407</strain>
    </source>
</reference>
<feature type="domain" description="DUF4240" evidence="2">
    <location>
        <begin position="78"/>
        <end position="178"/>
    </location>
</feature>
<gene>
    <name evidence="3" type="ORF">GCM10011339_20130</name>
</gene>
<keyword evidence="1" id="KW-0812">Transmembrane</keyword>
<organism evidence="3 4">
    <name type="scientific">Echinicola rosea</name>
    <dbReference type="NCBI Taxonomy" id="1807691"/>
    <lineage>
        <taxon>Bacteria</taxon>
        <taxon>Pseudomonadati</taxon>
        <taxon>Bacteroidota</taxon>
        <taxon>Cytophagia</taxon>
        <taxon>Cytophagales</taxon>
        <taxon>Cyclobacteriaceae</taxon>
        <taxon>Echinicola</taxon>
    </lineage>
</organism>
<dbReference type="InterPro" id="IPR025334">
    <property type="entry name" value="DUF4240"/>
</dbReference>
<keyword evidence="1" id="KW-1133">Transmembrane helix</keyword>
<evidence type="ECO:0000313" key="4">
    <source>
        <dbReference type="Proteomes" id="UP000647339"/>
    </source>
</evidence>
<keyword evidence="4" id="KW-1185">Reference proteome</keyword>
<keyword evidence="1" id="KW-0472">Membrane</keyword>
<feature type="transmembrane region" description="Helical" evidence="1">
    <location>
        <begin position="23"/>
        <end position="40"/>
    </location>
</feature>
<protein>
    <recommendedName>
        <fullName evidence="2">DUF4240 domain-containing protein</fullName>
    </recommendedName>
</protein>
<proteinExistence type="predicted"/>
<evidence type="ECO:0000259" key="2">
    <source>
        <dbReference type="Pfam" id="PF14024"/>
    </source>
</evidence>
<dbReference type="EMBL" id="BMIU01000009">
    <property type="protein sequence ID" value="GGF31890.1"/>
    <property type="molecule type" value="Genomic_DNA"/>
</dbReference>
<dbReference type="Proteomes" id="UP000647339">
    <property type="component" value="Unassembled WGS sequence"/>
</dbReference>
<dbReference type="RefSeq" id="WP_137401358.1">
    <property type="nucleotide sequence ID" value="NZ_BMIU01000009.1"/>
</dbReference>
<dbReference type="Pfam" id="PF14024">
    <property type="entry name" value="DUF4240"/>
    <property type="match status" value="1"/>
</dbReference>